<evidence type="ECO:0000256" key="4">
    <source>
        <dbReference type="ARBA" id="ARBA00022475"/>
    </source>
</evidence>
<dbReference type="InterPro" id="IPR000515">
    <property type="entry name" value="MetI-like"/>
</dbReference>
<dbReference type="Pfam" id="PF00528">
    <property type="entry name" value="BPD_transp_1"/>
    <property type="match status" value="1"/>
</dbReference>
<evidence type="ECO:0000256" key="9">
    <source>
        <dbReference type="ARBA" id="ARBA00023136"/>
    </source>
</evidence>
<gene>
    <name evidence="13" type="primary">aotM</name>
    <name evidence="13" type="ORF">HORIV_46410</name>
</gene>
<keyword evidence="8 11" id="KW-1133">Transmembrane helix</keyword>
<dbReference type="Proteomes" id="UP000289555">
    <property type="component" value="Chromosome"/>
</dbReference>
<dbReference type="Gene3D" id="1.10.3720.10">
    <property type="entry name" value="MetI-like"/>
    <property type="match status" value="1"/>
</dbReference>
<evidence type="ECO:0000256" key="1">
    <source>
        <dbReference type="ARBA" id="ARBA00004429"/>
    </source>
</evidence>
<dbReference type="SUPFAM" id="SSF161098">
    <property type="entry name" value="MetI-like"/>
    <property type="match status" value="1"/>
</dbReference>
<dbReference type="InterPro" id="IPR035906">
    <property type="entry name" value="MetI-like_sf"/>
</dbReference>
<feature type="transmembrane region" description="Helical" evidence="11">
    <location>
        <begin position="112"/>
        <end position="132"/>
    </location>
</feature>
<evidence type="ECO:0000256" key="7">
    <source>
        <dbReference type="ARBA" id="ARBA00022970"/>
    </source>
</evidence>
<evidence type="ECO:0000256" key="5">
    <source>
        <dbReference type="ARBA" id="ARBA00022519"/>
    </source>
</evidence>
<evidence type="ECO:0000256" key="8">
    <source>
        <dbReference type="ARBA" id="ARBA00022989"/>
    </source>
</evidence>
<evidence type="ECO:0000256" key="2">
    <source>
        <dbReference type="ARBA" id="ARBA00010072"/>
    </source>
</evidence>
<feature type="transmembrane region" description="Helical" evidence="11">
    <location>
        <begin position="178"/>
        <end position="202"/>
    </location>
</feature>
<dbReference type="CDD" id="cd06261">
    <property type="entry name" value="TM_PBP2"/>
    <property type="match status" value="1"/>
</dbReference>
<organism evidence="13 14">
    <name type="scientific">Vreelandella olivaria</name>
    <dbReference type="NCBI Taxonomy" id="390919"/>
    <lineage>
        <taxon>Bacteria</taxon>
        <taxon>Pseudomonadati</taxon>
        <taxon>Pseudomonadota</taxon>
        <taxon>Gammaproteobacteria</taxon>
        <taxon>Oceanospirillales</taxon>
        <taxon>Halomonadaceae</taxon>
        <taxon>Vreelandella</taxon>
    </lineage>
</organism>
<reference evidence="14" key="1">
    <citation type="journal article" date="2019" name="Microbiol. Resour. Announc.">
        <title>Complete Genome Sequence of Halomonas olivaria, a Moderately Halophilic Bacterium Isolated from Olive Processing Effluents, Obtained by Nanopore Sequencing.</title>
        <authorList>
            <person name="Nagata S."/>
            <person name="Ii K.M."/>
            <person name="Tsukimi T."/>
            <person name="Miura M.C."/>
            <person name="Galipon J."/>
            <person name="Arakawa K."/>
        </authorList>
    </citation>
    <scope>NUCLEOTIDE SEQUENCE [LARGE SCALE GENOMIC DNA]</scope>
    <source>
        <strain evidence="14">TYRC17</strain>
    </source>
</reference>
<proteinExistence type="inferred from homology"/>
<keyword evidence="9 11" id="KW-0472">Membrane</keyword>
<feature type="transmembrane region" description="Helical" evidence="11">
    <location>
        <begin position="38"/>
        <end position="59"/>
    </location>
</feature>
<dbReference type="InterPro" id="IPR010065">
    <property type="entry name" value="AA_ABC_transptr_permease_3TM"/>
</dbReference>
<keyword evidence="3 11" id="KW-0813">Transport</keyword>
<comment type="subcellular location">
    <subcellularLocation>
        <location evidence="1">Cell inner membrane</location>
        <topology evidence="1">Multi-pass membrane protein</topology>
    </subcellularLocation>
    <subcellularLocation>
        <location evidence="11">Cell membrane</location>
        <topology evidence="11">Multi-pass membrane protein</topology>
    </subcellularLocation>
</comment>
<accession>A0ABN5X545</accession>
<dbReference type="InterPro" id="IPR043429">
    <property type="entry name" value="ArtM/GltK/GlnP/TcyL/YhdX-like"/>
</dbReference>
<evidence type="ECO:0000256" key="10">
    <source>
        <dbReference type="ARBA" id="ARBA00040319"/>
    </source>
</evidence>
<dbReference type="PANTHER" id="PTHR30614">
    <property type="entry name" value="MEMBRANE COMPONENT OF AMINO ACID ABC TRANSPORTER"/>
    <property type="match status" value="1"/>
</dbReference>
<evidence type="ECO:0000259" key="12">
    <source>
        <dbReference type="PROSITE" id="PS50928"/>
    </source>
</evidence>
<sequence>MEVSDMLDISAWFNDLLAGNTIFTANTLGYYWEGLVTTTQLVFLSLVAGLILAVPLAIMRSSKHKWISLPVYLYTYVFRGTPLLIQLYIIYYGVVFVDGIQESFLWPVLREAFYPALIAFTLNTAAYTTEIFRGAIKSTAKGEIEAARAYGMSQSLMMRRIILPSAFRRALPAYGNEVIFMLHASAIASVVTLMDLTGAARFVYARYYAPFEAFLFVAAIYLCLTFAILFFFRFLEKKLLAHLRPQDA</sequence>
<keyword evidence="4" id="KW-1003">Cell membrane</keyword>
<evidence type="ECO:0000313" key="13">
    <source>
        <dbReference type="EMBL" id="BBI52220.1"/>
    </source>
</evidence>
<name>A0ABN5X545_9GAMM</name>
<feature type="domain" description="ABC transmembrane type-1" evidence="12">
    <location>
        <begin position="35"/>
        <end position="232"/>
    </location>
</feature>
<dbReference type="NCBIfam" id="TIGR01726">
    <property type="entry name" value="HEQRo_perm_3TM"/>
    <property type="match status" value="1"/>
</dbReference>
<dbReference type="EMBL" id="AP019416">
    <property type="protein sequence ID" value="BBI52220.1"/>
    <property type="molecule type" value="Genomic_DNA"/>
</dbReference>
<evidence type="ECO:0000256" key="3">
    <source>
        <dbReference type="ARBA" id="ARBA00022448"/>
    </source>
</evidence>
<dbReference type="PANTHER" id="PTHR30614:SF10">
    <property type="entry name" value="ARGININE ABC TRANSPORTER PERMEASE PROTEIN ARTM"/>
    <property type="match status" value="1"/>
</dbReference>
<keyword evidence="5" id="KW-0997">Cell inner membrane</keyword>
<evidence type="ECO:0000256" key="6">
    <source>
        <dbReference type="ARBA" id="ARBA00022692"/>
    </source>
</evidence>
<keyword evidence="6 11" id="KW-0812">Transmembrane</keyword>
<feature type="transmembrane region" description="Helical" evidence="11">
    <location>
        <begin position="71"/>
        <end position="92"/>
    </location>
</feature>
<evidence type="ECO:0000313" key="14">
    <source>
        <dbReference type="Proteomes" id="UP000289555"/>
    </source>
</evidence>
<dbReference type="PROSITE" id="PS50928">
    <property type="entry name" value="ABC_TM1"/>
    <property type="match status" value="1"/>
</dbReference>
<feature type="transmembrane region" description="Helical" evidence="11">
    <location>
        <begin position="214"/>
        <end position="235"/>
    </location>
</feature>
<keyword evidence="14" id="KW-1185">Reference proteome</keyword>
<keyword evidence="7" id="KW-0029">Amino-acid transport</keyword>
<comment type="similarity">
    <text evidence="2">Belongs to the binding-protein-dependent transport system permease family. HisMQ subfamily.</text>
</comment>
<protein>
    <recommendedName>
        <fullName evidence="10">Arginine ABC transporter permease protein ArtM</fullName>
    </recommendedName>
</protein>
<evidence type="ECO:0000256" key="11">
    <source>
        <dbReference type="RuleBase" id="RU363032"/>
    </source>
</evidence>